<keyword evidence="6" id="KW-0862">Zinc</keyword>
<evidence type="ECO:0000313" key="8">
    <source>
        <dbReference type="EMBL" id="HIU03506.1"/>
    </source>
</evidence>
<comment type="caution">
    <text evidence="8">The sequence shown here is derived from an EMBL/GenBank/DDBJ whole genome shotgun (WGS) entry which is preliminary data.</text>
</comment>
<dbReference type="InterPro" id="IPR001365">
    <property type="entry name" value="A_deaminase_dom"/>
</dbReference>
<dbReference type="InterPro" id="IPR032466">
    <property type="entry name" value="Metal_Hydrolase"/>
</dbReference>
<accession>A0A9D1HHY6</accession>
<sequence>MIDIHVHLSGSLRPETIVAYAKEQGVPLPTYNAKELESYLMAPDKCVDRSEYYELCDMTDWILQDRRSIRQTVSELVQDLDAQGVLYTEIRFVPSQCTTRGMRQDAAVEAAVEGIQRGMRNSRNIKANLLLSIHPAMDERETFETIVEAEKFLGRGVCGLDIFIDEKLYETDACDWMFRLIQDEHIPFTIHAGEYNTQSIAKAIDHGARRISQSVKLMEDPGLLEKMREKRIPLEMCPLTNIRLDLVPAYGKHPIRKLYDAGIRVCVGSDHQKVSGTTLKQEYRRLMKYLGFSKEDVYQMNLNAIDGAFISEEEKDDLRRKLEETFEI</sequence>
<evidence type="ECO:0000256" key="4">
    <source>
        <dbReference type="ARBA" id="ARBA00022723"/>
    </source>
</evidence>
<evidence type="ECO:0000256" key="2">
    <source>
        <dbReference type="ARBA" id="ARBA00006676"/>
    </source>
</evidence>
<dbReference type="GO" id="GO:0006154">
    <property type="term" value="P:adenosine catabolic process"/>
    <property type="evidence" value="ECO:0007669"/>
    <property type="project" value="TreeGrafter"/>
</dbReference>
<evidence type="ECO:0000256" key="5">
    <source>
        <dbReference type="ARBA" id="ARBA00022801"/>
    </source>
</evidence>
<dbReference type="GO" id="GO:0005829">
    <property type="term" value="C:cytosol"/>
    <property type="evidence" value="ECO:0007669"/>
    <property type="project" value="TreeGrafter"/>
</dbReference>
<dbReference type="PANTHER" id="PTHR11409:SF43">
    <property type="entry name" value="ADENOSINE DEAMINASE"/>
    <property type="match status" value="1"/>
</dbReference>
<dbReference type="AlphaFoldDB" id="A0A9D1HHY6"/>
<evidence type="ECO:0000256" key="3">
    <source>
        <dbReference type="ARBA" id="ARBA00012784"/>
    </source>
</evidence>
<dbReference type="GO" id="GO:0046103">
    <property type="term" value="P:inosine biosynthetic process"/>
    <property type="evidence" value="ECO:0007669"/>
    <property type="project" value="TreeGrafter"/>
</dbReference>
<dbReference type="Gene3D" id="3.20.20.140">
    <property type="entry name" value="Metal-dependent hydrolases"/>
    <property type="match status" value="1"/>
</dbReference>
<dbReference type="Pfam" id="PF00962">
    <property type="entry name" value="A_deaminase"/>
    <property type="match status" value="1"/>
</dbReference>
<dbReference type="PANTHER" id="PTHR11409">
    <property type="entry name" value="ADENOSINE DEAMINASE"/>
    <property type="match status" value="1"/>
</dbReference>
<protein>
    <recommendedName>
        <fullName evidence="3">adenosine deaminase</fullName>
        <ecNumber evidence="3">3.5.4.4</ecNumber>
    </recommendedName>
</protein>
<proteinExistence type="inferred from homology"/>
<comment type="cofactor">
    <cofactor evidence="1">
        <name>Zn(2+)</name>
        <dbReference type="ChEBI" id="CHEBI:29105"/>
    </cofactor>
</comment>
<evidence type="ECO:0000256" key="6">
    <source>
        <dbReference type="ARBA" id="ARBA00022833"/>
    </source>
</evidence>
<organism evidence="8 9">
    <name type="scientific">Candidatus Onthocola gallistercoris</name>
    <dbReference type="NCBI Taxonomy" id="2840876"/>
    <lineage>
        <taxon>Bacteria</taxon>
        <taxon>Bacillati</taxon>
        <taxon>Bacillota</taxon>
        <taxon>Bacilli</taxon>
        <taxon>Candidatus Onthocola</taxon>
    </lineage>
</organism>
<keyword evidence="5 8" id="KW-0378">Hydrolase</keyword>
<reference evidence="8" key="1">
    <citation type="submission" date="2020-10" db="EMBL/GenBank/DDBJ databases">
        <authorList>
            <person name="Gilroy R."/>
        </authorList>
    </citation>
    <scope>NUCLEOTIDE SEQUENCE</scope>
    <source>
        <strain evidence="8">CHK187-14744</strain>
    </source>
</reference>
<gene>
    <name evidence="8" type="primary">add</name>
    <name evidence="8" type="ORF">IAB63_09680</name>
</gene>
<evidence type="ECO:0000259" key="7">
    <source>
        <dbReference type="Pfam" id="PF00962"/>
    </source>
</evidence>
<dbReference type="NCBIfam" id="TIGR01430">
    <property type="entry name" value="aden_deam"/>
    <property type="match status" value="1"/>
</dbReference>
<name>A0A9D1HHY6_9FIRM</name>
<feature type="domain" description="Adenosine deaminase" evidence="7">
    <location>
        <begin position="3"/>
        <end position="323"/>
    </location>
</feature>
<dbReference type="EMBL" id="DVLT01000057">
    <property type="protein sequence ID" value="HIU03506.1"/>
    <property type="molecule type" value="Genomic_DNA"/>
</dbReference>
<keyword evidence="4" id="KW-0479">Metal-binding</keyword>
<dbReference type="EC" id="3.5.4.4" evidence="3"/>
<evidence type="ECO:0000256" key="1">
    <source>
        <dbReference type="ARBA" id="ARBA00001947"/>
    </source>
</evidence>
<reference evidence="8" key="2">
    <citation type="journal article" date="2021" name="PeerJ">
        <title>Extensive microbial diversity within the chicken gut microbiome revealed by metagenomics and culture.</title>
        <authorList>
            <person name="Gilroy R."/>
            <person name="Ravi A."/>
            <person name="Getino M."/>
            <person name="Pursley I."/>
            <person name="Horton D.L."/>
            <person name="Alikhan N.F."/>
            <person name="Baker D."/>
            <person name="Gharbi K."/>
            <person name="Hall N."/>
            <person name="Watson M."/>
            <person name="Adriaenssens E.M."/>
            <person name="Foster-Nyarko E."/>
            <person name="Jarju S."/>
            <person name="Secka A."/>
            <person name="Antonio M."/>
            <person name="Oren A."/>
            <person name="Chaudhuri R.R."/>
            <person name="La Ragione R."/>
            <person name="Hildebrand F."/>
            <person name="Pallen M.J."/>
        </authorList>
    </citation>
    <scope>NUCLEOTIDE SEQUENCE</scope>
    <source>
        <strain evidence="8">CHK187-14744</strain>
    </source>
</reference>
<comment type="similarity">
    <text evidence="2">Belongs to the metallo-dependent hydrolases superfamily. Adenosine and AMP deaminases family.</text>
</comment>
<dbReference type="Proteomes" id="UP000824164">
    <property type="component" value="Unassembled WGS sequence"/>
</dbReference>
<dbReference type="SUPFAM" id="SSF51556">
    <property type="entry name" value="Metallo-dependent hydrolases"/>
    <property type="match status" value="1"/>
</dbReference>
<evidence type="ECO:0000313" key="9">
    <source>
        <dbReference type="Proteomes" id="UP000824164"/>
    </source>
</evidence>
<dbReference type="InterPro" id="IPR006330">
    <property type="entry name" value="Ado/ade_deaminase"/>
</dbReference>
<dbReference type="GO" id="GO:0043103">
    <property type="term" value="P:hypoxanthine salvage"/>
    <property type="evidence" value="ECO:0007669"/>
    <property type="project" value="TreeGrafter"/>
</dbReference>
<dbReference type="GO" id="GO:0046872">
    <property type="term" value="F:metal ion binding"/>
    <property type="evidence" value="ECO:0007669"/>
    <property type="project" value="UniProtKB-KW"/>
</dbReference>
<dbReference type="GO" id="GO:0004000">
    <property type="term" value="F:adenosine deaminase activity"/>
    <property type="evidence" value="ECO:0007669"/>
    <property type="project" value="TreeGrafter"/>
</dbReference>